<evidence type="ECO:0000256" key="6">
    <source>
        <dbReference type="SAM" id="Phobius"/>
    </source>
</evidence>
<dbReference type="GO" id="GO:0016020">
    <property type="term" value="C:membrane"/>
    <property type="evidence" value="ECO:0007669"/>
    <property type="project" value="UniProtKB-SubCell"/>
</dbReference>
<name>A0AAD5LI58_9CRUS</name>
<feature type="transmembrane region" description="Helical" evidence="6">
    <location>
        <begin position="258"/>
        <end position="286"/>
    </location>
</feature>
<gene>
    <name evidence="8" type="ORF">GHT06_010217</name>
</gene>
<feature type="transmembrane region" description="Helical" evidence="6">
    <location>
        <begin position="298"/>
        <end position="319"/>
    </location>
</feature>
<dbReference type="EMBL" id="WJBH02000002">
    <property type="protein sequence ID" value="KAI9562763.1"/>
    <property type="molecule type" value="Genomic_DNA"/>
</dbReference>
<evidence type="ECO:0000313" key="9">
    <source>
        <dbReference type="Proteomes" id="UP000820818"/>
    </source>
</evidence>
<dbReference type="PANTHER" id="PTHR16172">
    <property type="entry name" value="MAJOR FACILITATOR SUPERFAMILY DOMAIN-CONTAINING PROTEIN 6-LIKE"/>
    <property type="match status" value="1"/>
</dbReference>
<dbReference type="InterPro" id="IPR051717">
    <property type="entry name" value="MFS_MFSD6"/>
</dbReference>
<comment type="similarity">
    <text evidence="2">Belongs to the major facilitator superfamily. MFSD6 family.</text>
</comment>
<feature type="transmembrane region" description="Helical" evidence="6">
    <location>
        <begin position="40"/>
        <end position="58"/>
    </location>
</feature>
<dbReference type="InterPro" id="IPR024989">
    <property type="entry name" value="MFS_assoc_dom"/>
</dbReference>
<dbReference type="InterPro" id="IPR036259">
    <property type="entry name" value="MFS_trans_sf"/>
</dbReference>
<comment type="caution">
    <text evidence="8">The sequence shown here is derived from an EMBL/GenBank/DDBJ whole genome shotgun (WGS) entry which is preliminary data.</text>
</comment>
<evidence type="ECO:0000256" key="4">
    <source>
        <dbReference type="ARBA" id="ARBA00022989"/>
    </source>
</evidence>
<feature type="transmembrane region" description="Helical" evidence="6">
    <location>
        <begin position="6"/>
        <end position="28"/>
    </location>
</feature>
<comment type="subcellular location">
    <subcellularLocation>
        <location evidence="1">Membrane</location>
        <topology evidence="1">Multi-pass membrane protein</topology>
    </subcellularLocation>
</comment>
<feature type="domain" description="Major facilitator superfamily associated" evidence="7">
    <location>
        <begin position="2"/>
        <end position="530"/>
    </location>
</feature>
<organism evidence="8 9">
    <name type="scientific">Daphnia sinensis</name>
    <dbReference type="NCBI Taxonomy" id="1820382"/>
    <lineage>
        <taxon>Eukaryota</taxon>
        <taxon>Metazoa</taxon>
        <taxon>Ecdysozoa</taxon>
        <taxon>Arthropoda</taxon>
        <taxon>Crustacea</taxon>
        <taxon>Branchiopoda</taxon>
        <taxon>Diplostraca</taxon>
        <taxon>Cladocera</taxon>
        <taxon>Anomopoda</taxon>
        <taxon>Daphniidae</taxon>
        <taxon>Daphnia</taxon>
        <taxon>Daphnia similis group</taxon>
    </lineage>
</organism>
<feature type="transmembrane region" description="Helical" evidence="6">
    <location>
        <begin position="373"/>
        <end position="395"/>
    </location>
</feature>
<protein>
    <recommendedName>
        <fullName evidence="7">Major facilitator superfamily associated domain-containing protein</fullName>
    </recommendedName>
</protein>
<sequence length="557" mass="61613">MTVEETGAILGVSSVAAILTPFLVGLIADRIGNFKILMSALYSFTVLVSLSFLLVPVGCNSDQVTFGLIDLDSYPCQLPSTNESLVNVSVVLDECGYVCFNKSQPLEGYEPYQLLNLTYLVNMGDSEATREFRNAIFFQNDWNFESSCTQMPNSEDLCIPKHVDRQVLNNGTLELVLSANLTNVTDPFSTKWMAMDDADNFLCEFYGYEQKTRETIYVSNVNQSLHRFCQPQCIFRVNRTKLCSNMIEEEDVNPLMTFWIYMLLRIIFEISLGGFDLFVGAAMAVVNEVGGDFGFQRMFGYIGIGIFSPISGVLIDTYSTANDGQGNVTPAFFLFAGIYTITAFGMLLVDLDFKSPAENPFKDLGIVLKNVQLVALLVITLVFGTIYSFCGNYLYLFLQDIGGTRALMGLSSTVQSVIMIPLLLFSDYIFRKLGHPNVQTISLSINFIRLLGYSYLYNPRLCLLLESLDALCFFFARTSHIAYANELGTLTTVASIQGLLGAITFGLGQGIGSVTGSLLIGAYGQRVSFRIMASVSLVTGILYFVFNRLVKNKACAK</sequence>
<dbReference type="PANTHER" id="PTHR16172:SF35">
    <property type="entry name" value="MAJOR FACILITATOR SUPERFAMILY (MFS) PROFILE DOMAIN-CONTAINING PROTEIN"/>
    <property type="match status" value="1"/>
</dbReference>
<reference evidence="8 9" key="1">
    <citation type="submission" date="2022-05" db="EMBL/GenBank/DDBJ databases">
        <title>A multi-omics perspective on studying reproductive biology in Daphnia sinensis.</title>
        <authorList>
            <person name="Jia J."/>
        </authorList>
    </citation>
    <scope>NUCLEOTIDE SEQUENCE [LARGE SCALE GENOMIC DNA]</scope>
    <source>
        <strain evidence="8 9">WSL</strain>
    </source>
</reference>
<evidence type="ECO:0000256" key="3">
    <source>
        <dbReference type="ARBA" id="ARBA00022692"/>
    </source>
</evidence>
<dbReference type="Pfam" id="PF12832">
    <property type="entry name" value="MFS_1_like"/>
    <property type="match status" value="1"/>
</dbReference>
<keyword evidence="5 6" id="KW-0472">Membrane</keyword>
<dbReference type="Proteomes" id="UP000820818">
    <property type="component" value="Linkage Group LG2"/>
</dbReference>
<evidence type="ECO:0000256" key="2">
    <source>
        <dbReference type="ARBA" id="ARBA00005241"/>
    </source>
</evidence>
<keyword evidence="4 6" id="KW-1133">Transmembrane helix</keyword>
<feature type="transmembrane region" description="Helical" evidence="6">
    <location>
        <begin position="331"/>
        <end position="353"/>
    </location>
</feature>
<keyword evidence="9" id="KW-1185">Reference proteome</keyword>
<dbReference type="Gene3D" id="1.20.1250.20">
    <property type="entry name" value="MFS general substrate transporter like domains"/>
    <property type="match status" value="3"/>
</dbReference>
<proteinExistence type="inferred from homology"/>
<evidence type="ECO:0000313" key="8">
    <source>
        <dbReference type="EMBL" id="KAI9562763.1"/>
    </source>
</evidence>
<dbReference type="AlphaFoldDB" id="A0AAD5LI58"/>
<dbReference type="SUPFAM" id="SSF103473">
    <property type="entry name" value="MFS general substrate transporter"/>
    <property type="match status" value="1"/>
</dbReference>
<evidence type="ECO:0000256" key="5">
    <source>
        <dbReference type="ARBA" id="ARBA00023136"/>
    </source>
</evidence>
<feature type="transmembrane region" description="Helical" evidence="6">
    <location>
        <begin position="527"/>
        <end position="546"/>
    </location>
</feature>
<evidence type="ECO:0000259" key="7">
    <source>
        <dbReference type="Pfam" id="PF12832"/>
    </source>
</evidence>
<evidence type="ECO:0000256" key="1">
    <source>
        <dbReference type="ARBA" id="ARBA00004141"/>
    </source>
</evidence>
<accession>A0AAD5LI58</accession>
<keyword evidence="3 6" id="KW-0812">Transmembrane</keyword>